<organism evidence="1 2">
    <name type="scientific">Scheffersomyces stipitis (strain ATCC 58785 / CBS 6054 / NBRC 10063 / NRRL Y-11545)</name>
    <name type="common">Yeast</name>
    <name type="synonym">Pichia stipitis</name>
    <dbReference type="NCBI Taxonomy" id="322104"/>
    <lineage>
        <taxon>Eukaryota</taxon>
        <taxon>Fungi</taxon>
        <taxon>Dikarya</taxon>
        <taxon>Ascomycota</taxon>
        <taxon>Saccharomycotina</taxon>
        <taxon>Pichiomycetes</taxon>
        <taxon>Debaryomycetaceae</taxon>
        <taxon>Scheffersomyces</taxon>
    </lineage>
</organism>
<dbReference type="GeneID" id="4836858"/>
<reference evidence="1 2" key="1">
    <citation type="journal article" date="2007" name="Nat. Biotechnol.">
        <title>Genome sequence of the lignocellulose-bioconverting and xylose-fermenting yeast Pichia stipitis.</title>
        <authorList>
            <person name="Jeffries T.W."/>
            <person name="Grigoriev I.V."/>
            <person name="Grimwood J."/>
            <person name="Laplaza J.M."/>
            <person name="Aerts A."/>
            <person name="Salamov A."/>
            <person name="Schmutz J."/>
            <person name="Lindquist E."/>
            <person name="Dehal P."/>
            <person name="Shapiro H."/>
            <person name="Jin Y.S."/>
            <person name="Passoth V."/>
            <person name="Richardson P.M."/>
        </authorList>
    </citation>
    <scope>NUCLEOTIDE SEQUENCE [LARGE SCALE GENOMIC DNA]</scope>
    <source>
        <strain evidence="2">ATCC 58785 / CBS 6054 / NBRC 10063 / NRRL Y-11545</strain>
    </source>
</reference>
<name>A3LPH3_PICST</name>
<keyword evidence="2" id="KW-1185">Reference proteome</keyword>
<dbReference type="HOGENOM" id="CLU_1366710_0_0_1"/>
<protein>
    <submittedName>
        <fullName evidence="1">Uncharacterized protein</fullName>
    </submittedName>
</protein>
<dbReference type="RefSeq" id="XP_001383076.2">
    <property type="nucleotide sequence ID" value="XM_001383039.1"/>
</dbReference>
<evidence type="ECO:0000313" key="1">
    <source>
        <dbReference type="EMBL" id="ABN65047.2"/>
    </source>
</evidence>
<dbReference type="Proteomes" id="UP000002258">
    <property type="component" value="Chromosome 2"/>
</dbReference>
<evidence type="ECO:0000313" key="2">
    <source>
        <dbReference type="Proteomes" id="UP000002258"/>
    </source>
</evidence>
<accession>A3LPH3</accession>
<proteinExistence type="predicted"/>
<dbReference type="KEGG" id="pic:PICST_29945"/>
<dbReference type="InParanoid" id="A3LPH3"/>
<sequence length="200" mass="22804">MTSLQSPFSFSFPSLAHSSSTPMSDTSDDFGNTLSDKTSDAVLNKLQIMKSKLSKLDHGSHLINELKQLIEESYQLIINNNNLSNIGHKYNNSLSKCNFNDMVDDFTTPITYNGADYQTPPPSSNLPYQTPIDKIIDYESTYNIKSNIHRNSGNQPQIIHQTNNTDYLLTNSEFDYLDYAYFNCNHQMVESLFEVNFELE</sequence>
<dbReference type="AlphaFoldDB" id="A3LPH3"/>
<gene>
    <name evidence="1" type="ORF">PICST_29945</name>
</gene>
<dbReference type="EMBL" id="CP000496">
    <property type="protein sequence ID" value="ABN65047.2"/>
    <property type="molecule type" value="Genomic_DNA"/>
</dbReference>